<evidence type="ECO:0000313" key="13">
    <source>
        <dbReference type="Proteomes" id="UP000474104"/>
    </source>
</evidence>
<dbReference type="InterPro" id="IPR027417">
    <property type="entry name" value="P-loop_NTPase"/>
</dbReference>
<keyword evidence="8" id="KW-0067">ATP-binding</keyword>
<evidence type="ECO:0000256" key="5">
    <source>
        <dbReference type="ARBA" id="ARBA00022741"/>
    </source>
</evidence>
<dbReference type="InterPro" id="IPR038257">
    <property type="entry name" value="CRISPR-assoc_Cas3_HD_sf"/>
</dbReference>
<dbReference type="InterPro" id="IPR006483">
    <property type="entry name" value="CRISPR-assoc_Cas3_HD"/>
</dbReference>
<evidence type="ECO:0000256" key="9">
    <source>
        <dbReference type="ARBA" id="ARBA00023118"/>
    </source>
</evidence>
<dbReference type="GO" id="GO:0046872">
    <property type="term" value="F:metal ion binding"/>
    <property type="evidence" value="ECO:0007669"/>
    <property type="project" value="UniProtKB-KW"/>
</dbReference>
<comment type="similarity">
    <text evidence="1">In the N-terminal section; belongs to the CRISPR-associated nuclease Cas3-HD family.</text>
</comment>
<dbReference type="Pfam" id="PF18395">
    <property type="entry name" value="Cas3_C"/>
    <property type="match status" value="1"/>
</dbReference>
<dbReference type="InterPro" id="IPR006474">
    <property type="entry name" value="Helicase_Cas3_CRISPR-ass_core"/>
</dbReference>
<dbReference type="Pfam" id="PF18019">
    <property type="entry name" value="Cas3_HD"/>
    <property type="match status" value="1"/>
</dbReference>
<dbReference type="SMART" id="SM00490">
    <property type="entry name" value="HELICc"/>
    <property type="match status" value="1"/>
</dbReference>
<dbReference type="Pfam" id="PF22590">
    <property type="entry name" value="Cas3-like_C_2"/>
    <property type="match status" value="1"/>
</dbReference>
<comment type="caution">
    <text evidence="12">The sequence shown here is derived from an EMBL/GenBank/DDBJ whole genome shotgun (WGS) entry which is preliminary data.</text>
</comment>
<evidence type="ECO:0000256" key="2">
    <source>
        <dbReference type="ARBA" id="ARBA00009046"/>
    </source>
</evidence>
<dbReference type="GO" id="GO:0016787">
    <property type="term" value="F:hydrolase activity"/>
    <property type="evidence" value="ECO:0007669"/>
    <property type="project" value="UniProtKB-KW"/>
</dbReference>
<evidence type="ECO:0000256" key="1">
    <source>
        <dbReference type="ARBA" id="ARBA00006847"/>
    </source>
</evidence>
<accession>A0A9X5CD71</accession>
<evidence type="ECO:0000259" key="11">
    <source>
        <dbReference type="PROSITE" id="PS51643"/>
    </source>
</evidence>
<keyword evidence="4" id="KW-0479">Metal-binding</keyword>
<evidence type="ECO:0000256" key="4">
    <source>
        <dbReference type="ARBA" id="ARBA00022723"/>
    </source>
</evidence>
<keyword evidence="6" id="KW-0378">Hydrolase</keyword>
<dbReference type="AlphaFoldDB" id="A0A9X5CD71"/>
<dbReference type="GO" id="GO:0004518">
    <property type="term" value="F:nuclease activity"/>
    <property type="evidence" value="ECO:0007669"/>
    <property type="project" value="UniProtKB-KW"/>
</dbReference>
<evidence type="ECO:0000256" key="6">
    <source>
        <dbReference type="ARBA" id="ARBA00022801"/>
    </source>
</evidence>
<dbReference type="InterPro" id="IPR011545">
    <property type="entry name" value="DEAD/DEAH_box_helicase_dom"/>
</dbReference>
<dbReference type="PANTHER" id="PTHR47963:SF9">
    <property type="entry name" value="CRISPR-ASSOCIATED ENDONUCLEASE_HELICASE CAS3"/>
    <property type="match status" value="1"/>
</dbReference>
<dbReference type="EMBL" id="VIRB01000112">
    <property type="protein sequence ID" value="NDO70617.1"/>
    <property type="molecule type" value="Genomic_DNA"/>
</dbReference>
<dbReference type="SUPFAM" id="SSF52540">
    <property type="entry name" value="P-loop containing nucleoside triphosphate hydrolases"/>
    <property type="match status" value="1"/>
</dbReference>
<dbReference type="NCBIfam" id="TIGR01596">
    <property type="entry name" value="cas3_HD"/>
    <property type="match status" value="1"/>
</dbReference>
<dbReference type="NCBIfam" id="TIGR01587">
    <property type="entry name" value="cas3_core"/>
    <property type="match status" value="1"/>
</dbReference>
<dbReference type="CDD" id="cd09641">
    <property type="entry name" value="Cas3''_I"/>
    <property type="match status" value="1"/>
</dbReference>
<dbReference type="PROSITE" id="PS51192">
    <property type="entry name" value="HELICASE_ATP_BIND_1"/>
    <property type="match status" value="1"/>
</dbReference>
<comment type="similarity">
    <text evidence="2">In the central section; belongs to the CRISPR-associated helicase Cas3 family.</text>
</comment>
<dbReference type="GO" id="GO:0005524">
    <property type="term" value="F:ATP binding"/>
    <property type="evidence" value="ECO:0007669"/>
    <property type="project" value="UniProtKB-KW"/>
</dbReference>
<dbReference type="InterPro" id="IPR054712">
    <property type="entry name" value="Cas3-like_dom"/>
</dbReference>
<dbReference type="InterPro" id="IPR041372">
    <property type="entry name" value="Cas3_C"/>
</dbReference>
<dbReference type="Pfam" id="PF00270">
    <property type="entry name" value="DEAD"/>
    <property type="match status" value="1"/>
</dbReference>
<dbReference type="Gene3D" id="3.40.50.300">
    <property type="entry name" value="P-loop containing nucleotide triphosphate hydrolases"/>
    <property type="match status" value="2"/>
</dbReference>
<name>A0A9X5CD71_9FIRM</name>
<gene>
    <name evidence="12" type="primary">cas3</name>
    <name evidence="12" type="ORF">FMM80_18985</name>
</gene>
<keyword evidence="5" id="KW-0547">Nucleotide-binding</keyword>
<keyword evidence="7" id="KW-0347">Helicase</keyword>
<feature type="domain" description="HD Cas3-type" evidence="11">
    <location>
        <begin position="28"/>
        <end position="232"/>
    </location>
</feature>
<keyword evidence="9" id="KW-0051">Antiviral defense</keyword>
<dbReference type="GO" id="GO:0003724">
    <property type="term" value="F:RNA helicase activity"/>
    <property type="evidence" value="ECO:0007669"/>
    <property type="project" value="TreeGrafter"/>
</dbReference>
<evidence type="ECO:0000313" key="12">
    <source>
        <dbReference type="EMBL" id="NDO70617.1"/>
    </source>
</evidence>
<dbReference type="PROSITE" id="PS51643">
    <property type="entry name" value="HD_CAS3"/>
    <property type="match status" value="1"/>
</dbReference>
<proteinExistence type="inferred from homology"/>
<evidence type="ECO:0000256" key="8">
    <source>
        <dbReference type="ARBA" id="ARBA00022840"/>
    </source>
</evidence>
<protein>
    <submittedName>
        <fullName evidence="12">CRISPR-associated helicase Cas3</fullName>
    </submittedName>
</protein>
<dbReference type="SMART" id="SM00487">
    <property type="entry name" value="DEXDc"/>
    <property type="match status" value="1"/>
</dbReference>
<keyword evidence="3" id="KW-0540">Nuclease</keyword>
<reference evidence="12 13" key="1">
    <citation type="submission" date="2019-07" db="EMBL/GenBank/DDBJ databases">
        <title>Draft genome sequences of 15 bacterial species constituting the stable defined intestinal microbiota of the GM15 gnotobiotic mouse model.</title>
        <authorList>
            <person name="Elie C."/>
            <person name="Mathieu A."/>
            <person name="Saliou A."/>
            <person name="Darnaud M."/>
            <person name="Leulier F."/>
            <person name="Tamellini A."/>
        </authorList>
    </citation>
    <scope>NUCLEOTIDE SEQUENCE [LARGE SCALE GENOMIC DNA]</scope>
    <source>
        <strain evidence="13">ASF 502</strain>
    </source>
</reference>
<dbReference type="Gene3D" id="1.10.3210.30">
    <property type="match status" value="1"/>
</dbReference>
<evidence type="ECO:0000256" key="7">
    <source>
        <dbReference type="ARBA" id="ARBA00022806"/>
    </source>
</evidence>
<dbReference type="GO" id="GO:0003723">
    <property type="term" value="F:RNA binding"/>
    <property type="evidence" value="ECO:0007669"/>
    <property type="project" value="TreeGrafter"/>
</dbReference>
<organism evidence="12 13">
    <name type="scientific">Schaedlerella arabinosiphila</name>
    <dbReference type="NCBI Taxonomy" id="2044587"/>
    <lineage>
        <taxon>Bacteria</taxon>
        <taxon>Bacillati</taxon>
        <taxon>Bacillota</taxon>
        <taxon>Clostridia</taxon>
        <taxon>Lachnospirales</taxon>
        <taxon>Lachnospiraceae</taxon>
        <taxon>Schaedlerella</taxon>
    </lineage>
</organism>
<feature type="domain" description="Helicase ATP-binding" evidence="10">
    <location>
        <begin position="301"/>
        <end position="508"/>
    </location>
</feature>
<dbReference type="Proteomes" id="UP000474104">
    <property type="component" value="Unassembled WGS sequence"/>
</dbReference>
<evidence type="ECO:0000256" key="3">
    <source>
        <dbReference type="ARBA" id="ARBA00022722"/>
    </source>
</evidence>
<dbReference type="InterPro" id="IPR001650">
    <property type="entry name" value="Helicase_C-like"/>
</dbReference>
<dbReference type="PANTHER" id="PTHR47963">
    <property type="entry name" value="DEAD-BOX ATP-DEPENDENT RNA HELICASE 47, MITOCHONDRIAL"/>
    <property type="match status" value="1"/>
</dbReference>
<evidence type="ECO:0000259" key="10">
    <source>
        <dbReference type="PROSITE" id="PS51192"/>
    </source>
</evidence>
<dbReference type="InterPro" id="IPR050547">
    <property type="entry name" value="DEAD_box_RNA_helicases"/>
</dbReference>
<dbReference type="InterPro" id="IPR014001">
    <property type="entry name" value="Helicase_ATP-bd"/>
</dbReference>
<dbReference type="GO" id="GO:0051607">
    <property type="term" value="P:defense response to virus"/>
    <property type="evidence" value="ECO:0007669"/>
    <property type="project" value="UniProtKB-KW"/>
</dbReference>
<sequence>MKAGSLRIMNQDTLYQYRLLMAKTGRETEEEWLPLWMHLKDTAGIMEKLAKKWVPDSIPAAAGMNCSQFLTTAKFLGAVHDIGKATSYFQSIITQNCPQKYDEITGSGFVVNKKYRSAGKTPHAYAGQWILQSDMNEFHIPESLALVVGSHHGKPISYDYIMGETDMIKAYPVNFFGVEEDNTSRRLWEASWYAIMDQALHLAGVPRTDALPVLMPEAQVLLSGLLIIADWIASNTDYFPLLSLDDPGAEGAYPSRVEEGWARVSFPERWSSDIHLMDQEIFKERFDFWPNEVQAQMLKAVNDSKTPGLFVLEAQMGIGKTEAALGAAEILVSQNHNGGIFFGLPTQATSNGLFRRLYNWAQKVSEETVNAVRLAHGSAEFNEEYHKLALQGMSNVDEDEREQDRLGVHPWFQGNKRALLSDFVIGTVDQFLMASLKRKHFMLRHFGLAGKVVVIDECHAYDAYMNAYLDRSLQWMAAYGVPVILLSATLPSERRKELVECYAKAYSKYRLGKRRPDITYTRSDWKENTSYPLLTWTDGETVKQTDIRQSLPDKSVTIRYVNTIPDMIRLLDERLQDGGCGCIIANTVKAAQEIYTVCVHSMEQVRVILYHAQFTVPDRYEKEKQLLDKMGKSSCDSDRNRLILIGTQVLEQSLDYDADIMVTQLCPIDLLLQRIGRLHRHDKRNEKMPNYSRPDRLGKPECIILRDGENSYDSGSSAVYGEYLLMKTEQVLGTELKIPGDISHLVQMVYDLGNDLELTGDAYECAKDTYKNDLKTKKQSAKRYLLKAPSGKEISNILDTMEESSEKAAEASVRDSVSSVEVLLMKENADGDILFVKNDADKMPILSAFRIPDREEGRMVAMQRLRLPHIFSSTWNRGSVIEELEEQNRKKLAEWQMSPWICGELVLLLDQNNRTELNGCLLSYSFEKGLEYTRKEDEDAGERI</sequence>